<keyword evidence="1" id="KW-0472">Membrane</keyword>
<feature type="transmembrane region" description="Helical" evidence="1">
    <location>
        <begin position="43"/>
        <end position="62"/>
    </location>
</feature>
<dbReference type="Proteomes" id="UP000249299">
    <property type="component" value="Unassembled WGS sequence"/>
</dbReference>
<evidence type="ECO:0000256" key="1">
    <source>
        <dbReference type="SAM" id="Phobius"/>
    </source>
</evidence>
<accession>A0A327JEZ2</accession>
<organism evidence="2 3">
    <name type="scientific">Rhodobium orientis</name>
    <dbReference type="NCBI Taxonomy" id="34017"/>
    <lineage>
        <taxon>Bacteria</taxon>
        <taxon>Pseudomonadati</taxon>
        <taxon>Pseudomonadota</taxon>
        <taxon>Alphaproteobacteria</taxon>
        <taxon>Hyphomicrobiales</taxon>
        <taxon>Rhodobiaceae</taxon>
        <taxon>Rhodobium</taxon>
    </lineage>
</organism>
<evidence type="ECO:0000313" key="3">
    <source>
        <dbReference type="Proteomes" id="UP000249299"/>
    </source>
</evidence>
<gene>
    <name evidence="2" type="ORF">CH339_21805</name>
</gene>
<comment type="caution">
    <text evidence="2">The sequence shown here is derived from an EMBL/GenBank/DDBJ whole genome shotgun (WGS) entry which is preliminary data.</text>
</comment>
<dbReference type="AlphaFoldDB" id="A0A327JEZ2"/>
<keyword evidence="3" id="KW-1185">Reference proteome</keyword>
<evidence type="ECO:0000313" key="2">
    <source>
        <dbReference type="EMBL" id="RAI24665.1"/>
    </source>
</evidence>
<keyword evidence="1" id="KW-1133">Transmembrane helix</keyword>
<keyword evidence="1" id="KW-0812">Transmembrane</keyword>
<name>A0A327JEZ2_9HYPH</name>
<proteinExistence type="predicted"/>
<protein>
    <submittedName>
        <fullName evidence="2">Uncharacterized protein</fullName>
    </submittedName>
</protein>
<sequence length="92" mass="10276">MHRAEGKGDIEAVRMCGVKLLTGLQRGREFPGLPKLLDRIEPALIRASTCLASAFFCVFASFSSRRRWARLLFGVAIALSLRTDRRDLLVSI</sequence>
<reference evidence="2 3" key="1">
    <citation type="submission" date="2017-07" db="EMBL/GenBank/DDBJ databases">
        <title>Draft Genome Sequences of Select Purple Nonsulfur Bacteria.</title>
        <authorList>
            <person name="Lasarre B."/>
            <person name="Mckinlay J.B."/>
        </authorList>
    </citation>
    <scope>NUCLEOTIDE SEQUENCE [LARGE SCALE GENOMIC DNA]</scope>
    <source>
        <strain evidence="2 3">DSM 11290</strain>
    </source>
</reference>
<dbReference type="EMBL" id="NPEV01000072">
    <property type="protein sequence ID" value="RAI24665.1"/>
    <property type="molecule type" value="Genomic_DNA"/>
</dbReference>